<comment type="caution">
    <text evidence="2">The sequence shown here is derived from an EMBL/GenBank/DDBJ whole genome shotgun (WGS) entry which is preliminary data.</text>
</comment>
<feature type="region of interest" description="Disordered" evidence="1">
    <location>
        <begin position="138"/>
        <end position="167"/>
    </location>
</feature>
<feature type="region of interest" description="Disordered" evidence="1">
    <location>
        <begin position="41"/>
        <end position="68"/>
    </location>
</feature>
<feature type="compositionally biased region" description="Basic and acidic residues" evidence="1">
    <location>
        <begin position="138"/>
        <end position="149"/>
    </location>
</feature>
<feature type="compositionally biased region" description="Polar residues" evidence="1">
    <location>
        <begin position="182"/>
        <end position="195"/>
    </location>
</feature>
<sequence>MASFLTTLVSETQYPPTIILLHVTRRPKFEFNPAAASFSSFTSPPASPTADYLKSTSTPKPASIPSSSSASELEFDLKWTANSMYSASGDTTITTSLQHFHDDVVTSRGSSLPSLRSYMPVGILCVFTFYSEKMEAKETGKQVEKENNRPPRPRPKPFTKEKGLNRSTMAVHEAGLLKEEITTNQAETRQPQHSAGSKRRCHAEKRSEETEDGKFHRIWNIWAVMRNEELFECPDEFWPETEEEKVILSYNGGDDADQDAKRKAAKETLINQHLGIWVGEETVPWTKSGRRFHVVGVCVFDGFGVSVGE</sequence>
<dbReference type="AlphaFoldDB" id="A0A8H5GM94"/>
<evidence type="ECO:0000256" key="1">
    <source>
        <dbReference type="SAM" id="MobiDB-lite"/>
    </source>
</evidence>
<accession>A0A8H5GM94</accession>
<gene>
    <name evidence="2" type="ORF">D9758_009832</name>
</gene>
<evidence type="ECO:0000313" key="2">
    <source>
        <dbReference type="EMBL" id="KAF5367713.1"/>
    </source>
</evidence>
<reference evidence="2 3" key="1">
    <citation type="journal article" date="2020" name="ISME J.">
        <title>Uncovering the hidden diversity of litter-decomposition mechanisms in mushroom-forming fungi.</title>
        <authorList>
            <person name="Floudas D."/>
            <person name="Bentzer J."/>
            <person name="Ahren D."/>
            <person name="Johansson T."/>
            <person name="Persson P."/>
            <person name="Tunlid A."/>
        </authorList>
    </citation>
    <scope>NUCLEOTIDE SEQUENCE [LARGE SCALE GENOMIC DNA]</scope>
    <source>
        <strain evidence="2 3">CBS 291.85</strain>
    </source>
</reference>
<keyword evidence="3" id="KW-1185">Reference proteome</keyword>
<feature type="region of interest" description="Disordered" evidence="1">
    <location>
        <begin position="179"/>
        <end position="209"/>
    </location>
</feature>
<dbReference type="EMBL" id="JAACJM010000018">
    <property type="protein sequence ID" value="KAF5367713.1"/>
    <property type="molecule type" value="Genomic_DNA"/>
</dbReference>
<organism evidence="2 3">
    <name type="scientific">Tetrapyrgos nigripes</name>
    <dbReference type="NCBI Taxonomy" id="182062"/>
    <lineage>
        <taxon>Eukaryota</taxon>
        <taxon>Fungi</taxon>
        <taxon>Dikarya</taxon>
        <taxon>Basidiomycota</taxon>
        <taxon>Agaricomycotina</taxon>
        <taxon>Agaricomycetes</taxon>
        <taxon>Agaricomycetidae</taxon>
        <taxon>Agaricales</taxon>
        <taxon>Marasmiineae</taxon>
        <taxon>Marasmiaceae</taxon>
        <taxon>Tetrapyrgos</taxon>
    </lineage>
</organism>
<protein>
    <submittedName>
        <fullName evidence="2">Uncharacterized protein</fullName>
    </submittedName>
</protein>
<name>A0A8H5GM94_9AGAR</name>
<dbReference type="Proteomes" id="UP000559256">
    <property type="component" value="Unassembled WGS sequence"/>
</dbReference>
<evidence type="ECO:0000313" key="3">
    <source>
        <dbReference type="Proteomes" id="UP000559256"/>
    </source>
</evidence>
<proteinExistence type="predicted"/>